<evidence type="ECO:0000313" key="4">
    <source>
        <dbReference type="Proteomes" id="UP001652642"/>
    </source>
</evidence>
<evidence type="ECO:0000313" key="5">
    <source>
        <dbReference type="RefSeq" id="XP_072838391.1"/>
    </source>
</evidence>
<feature type="compositionally biased region" description="Basic and acidic residues" evidence="2">
    <location>
        <begin position="429"/>
        <end position="438"/>
    </location>
</feature>
<sequence>MAGKAGEPRVPLTLLKSRLKAEEKILDFDFELTSVQFNETGRYFLRLTAENPLLEGSGAGVRLQVNEGEILYTNTATTDVVEQSNLNEVYTFEKRRFLFTLPKGFCKNDKTHDARLRIEALRLHGSSLRSSIKTGEAFFAIYPRTNQPRMNLFASRDEDLYRYSDIMVLLRAGRDELAMHCGRLAYTVSFHEHRPVAQRRTPITPRRLSPLPPGKQGEMPVETSQTSYPPPLQYLGIPHQAGPVSIAEPPFPFSLTAESCAFGLSSEQPEPRLEIPPEERKDLSNEGQSSAPPSSSSSSPALLRRLSSDASFHLPSPGYSPKLEFGDTFSGVLEKKGSNRSHIRNPFSFFSWGTKKVKEDPAEPGQPALTSPTNDWHLANPEKESITITLHGANNLPSTNKGNIPNPYVIIKTTSDEENKRPAQAITHTSKEPTHSPTWEEKVTLEMDSSNAGKDDVTLTVADKDTKEILAKYNIPVKYLHPFHHYHCALLLPRKKDPTGTKLYATIVRKRSLIPRYGGVNYTGLEVFLKGINEPLAQPDGDVVAIARIVNNLEAYKEEVRNRPINAPPFPLSVITFPDPTMEDFDVPRVTNHGYPQVSPPGGPPEQPKWETSYLFQGRDGATAFSDDAALVIEYYKSGSGGDLESVTKPLGFSVLPLTNRVYRKLVADSSRSGLRIENLPIQDTLLRTTSGGIPTVQLGLQLINSERPDVFLTASTTNGLPLLDPELVGQLGTIKEPWTRPPSKTEQKISVVEPHPENSFIAPDRKTSCIDLSLLPNDKLPPHEAVAEILPERQHGRPIIEEVQDLETDNYGSALQKMADDILSLRRHVSNLEAENSSLRRNLAMHEDVGRALFQDTDLDVMTKAEIVDRILALKQKLAAGAQEMARMKDRVQRLQNELIRKNDREKDLVMLKRAHQQQQVLLRKYQAKVARMQALEDAVRQQEKVIERMERMLKEKVKDRFQDADQFPDIPRGAGPGDGWSKDLYTTLLMENMRLRDELGKSSSYRSPIILQQQALPDTFSANTEKLSLISKLEKAEARIHALECQLEESARRWGREKQGYSTRLLEQDLGFVHSPSSPVLQDFLLDEKEEKGDKDVKNSKIYMAGKNK</sequence>
<evidence type="ECO:0000259" key="3">
    <source>
        <dbReference type="PROSITE" id="PS50004"/>
    </source>
</evidence>
<feature type="coiled-coil region" evidence="1">
    <location>
        <begin position="879"/>
        <end position="961"/>
    </location>
</feature>
<feature type="region of interest" description="Disordered" evidence="2">
    <location>
        <begin position="265"/>
        <end position="302"/>
    </location>
</feature>
<dbReference type="PANTHER" id="PTHR21623:SF2">
    <property type="entry name" value="COILED-COIL DOMAIN-CONTAINING PROTEIN 33"/>
    <property type="match status" value="1"/>
</dbReference>
<feature type="region of interest" description="Disordered" evidence="2">
    <location>
        <begin position="414"/>
        <end position="438"/>
    </location>
</feature>
<evidence type="ECO:0000256" key="2">
    <source>
        <dbReference type="SAM" id="MobiDB-lite"/>
    </source>
</evidence>
<dbReference type="RefSeq" id="XP_072838391.1">
    <property type="nucleotide sequence ID" value="XM_072982290.1"/>
</dbReference>
<dbReference type="Pfam" id="PF00168">
    <property type="entry name" value="C2"/>
    <property type="match status" value="1"/>
</dbReference>
<dbReference type="PROSITE" id="PS50004">
    <property type="entry name" value="C2"/>
    <property type="match status" value="1"/>
</dbReference>
<keyword evidence="1" id="KW-0175">Coiled coil</keyword>
<feature type="compositionally biased region" description="Basic and acidic residues" evidence="2">
    <location>
        <begin position="269"/>
        <end position="284"/>
    </location>
</feature>
<feature type="coiled-coil region" evidence="1">
    <location>
        <begin position="1028"/>
        <end position="1055"/>
    </location>
</feature>
<evidence type="ECO:0000256" key="1">
    <source>
        <dbReference type="SAM" id="Coils"/>
    </source>
</evidence>
<organism evidence="4 5">
    <name type="scientific">Pogona vitticeps</name>
    <name type="common">central bearded dragon</name>
    <dbReference type="NCBI Taxonomy" id="103695"/>
    <lineage>
        <taxon>Eukaryota</taxon>
        <taxon>Metazoa</taxon>
        <taxon>Chordata</taxon>
        <taxon>Craniata</taxon>
        <taxon>Vertebrata</taxon>
        <taxon>Euteleostomi</taxon>
        <taxon>Lepidosauria</taxon>
        <taxon>Squamata</taxon>
        <taxon>Bifurcata</taxon>
        <taxon>Unidentata</taxon>
        <taxon>Episquamata</taxon>
        <taxon>Toxicofera</taxon>
        <taxon>Iguania</taxon>
        <taxon>Acrodonta</taxon>
        <taxon>Agamidae</taxon>
        <taxon>Amphibolurinae</taxon>
        <taxon>Pogona</taxon>
    </lineage>
</organism>
<feature type="region of interest" description="Disordered" evidence="2">
    <location>
        <begin position="357"/>
        <end position="376"/>
    </location>
</feature>
<reference evidence="5" key="1">
    <citation type="submission" date="2025-08" db="UniProtKB">
        <authorList>
            <consortium name="RefSeq"/>
        </authorList>
    </citation>
    <scope>IDENTIFICATION</scope>
</reference>
<dbReference type="InterPro" id="IPR035892">
    <property type="entry name" value="C2_domain_sf"/>
</dbReference>
<feature type="domain" description="C2" evidence="3">
    <location>
        <begin position="363"/>
        <end position="496"/>
    </location>
</feature>
<dbReference type="Proteomes" id="UP001652642">
    <property type="component" value="Chromosome 12"/>
</dbReference>
<dbReference type="SMART" id="SM00239">
    <property type="entry name" value="C2"/>
    <property type="match status" value="1"/>
</dbReference>
<proteinExistence type="predicted"/>
<feature type="coiled-coil region" evidence="1">
    <location>
        <begin position="816"/>
        <end position="850"/>
    </location>
</feature>
<keyword evidence="4" id="KW-1185">Reference proteome</keyword>
<dbReference type="InterPro" id="IPR039889">
    <property type="entry name" value="CCD33"/>
</dbReference>
<gene>
    <name evidence="5" type="primary">CCDC33</name>
</gene>
<dbReference type="PANTHER" id="PTHR21623">
    <property type="entry name" value="SPERIOLIN-BINDING FACTOR"/>
    <property type="match status" value="1"/>
</dbReference>
<dbReference type="InterPro" id="IPR000008">
    <property type="entry name" value="C2_dom"/>
</dbReference>
<feature type="region of interest" description="Disordered" evidence="2">
    <location>
        <begin position="197"/>
        <end position="227"/>
    </location>
</feature>
<name>A0ABM5EZ13_9SAUR</name>
<accession>A0ABM5EZ13</accession>
<dbReference type="SUPFAM" id="SSF49562">
    <property type="entry name" value="C2 domain (Calcium/lipid-binding domain, CaLB)"/>
    <property type="match status" value="1"/>
</dbReference>
<dbReference type="Gene3D" id="2.60.40.150">
    <property type="entry name" value="C2 domain"/>
    <property type="match status" value="1"/>
</dbReference>
<dbReference type="CDD" id="cd00030">
    <property type="entry name" value="C2"/>
    <property type="match status" value="1"/>
</dbReference>
<dbReference type="GeneID" id="110084434"/>
<protein>
    <submittedName>
        <fullName evidence="5">Coiled-coil domain-containing protein 33 isoform X1</fullName>
    </submittedName>
</protein>
<feature type="compositionally biased region" description="Low complexity" evidence="2">
    <location>
        <begin position="289"/>
        <end position="302"/>
    </location>
</feature>